<gene>
    <name evidence="4" type="ORF">A3C94_01670</name>
</gene>
<name>A0A1F6DTH4_9BACT</name>
<feature type="signal peptide" evidence="3">
    <location>
        <begin position="1"/>
        <end position="22"/>
    </location>
</feature>
<proteinExistence type="predicted"/>
<keyword evidence="3" id="KW-0732">Signal</keyword>
<dbReference type="STRING" id="1798496.A3C94_01670"/>
<dbReference type="AlphaFoldDB" id="A0A1F6DTH4"/>
<evidence type="ECO:0000256" key="3">
    <source>
        <dbReference type="SAM" id="SignalP"/>
    </source>
</evidence>
<reference evidence="4 5" key="1">
    <citation type="journal article" date="2016" name="Nat. Commun.">
        <title>Thousands of microbial genomes shed light on interconnected biogeochemical processes in an aquifer system.</title>
        <authorList>
            <person name="Anantharaman K."/>
            <person name="Brown C.T."/>
            <person name="Hug L.A."/>
            <person name="Sharon I."/>
            <person name="Castelle C.J."/>
            <person name="Probst A.J."/>
            <person name="Thomas B.C."/>
            <person name="Singh A."/>
            <person name="Wilkins M.J."/>
            <person name="Karaoz U."/>
            <person name="Brodie E.L."/>
            <person name="Williams K.H."/>
            <person name="Hubbard S.S."/>
            <person name="Banfield J.F."/>
        </authorList>
    </citation>
    <scope>NUCLEOTIDE SEQUENCE [LARGE SCALE GENOMIC DNA]</scope>
</reference>
<evidence type="ECO:0000256" key="1">
    <source>
        <dbReference type="SAM" id="MobiDB-lite"/>
    </source>
</evidence>
<evidence type="ECO:0008006" key="6">
    <source>
        <dbReference type="Google" id="ProtNLM"/>
    </source>
</evidence>
<evidence type="ECO:0000313" key="4">
    <source>
        <dbReference type="EMBL" id="OGG64698.1"/>
    </source>
</evidence>
<keyword evidence="2" id="KW-0472">Membrane</keyword>
<keyword evidence="2" id="KW-1133">Transmembrane helix</keyword>
<keyword evidence="2" id="KW-0812">Transmembrane</keyword>
<dbReference type="Proteomes" id="UP000177232">
    <property type="component" value="Unassembled WGS sequence"/>
</dbReference>
<feature type="region of interest" description="Disordered" evidence="1">
    <location>
        <begin position="24"/>
        <end position="66"/>
    </location>
</feature>
<accession>A0A1F6DTH4</accession>
<protein>
    <recommendedName>
        <fullName evidence="6">Gram-positive cocci surface proteins LPxTG domain-containing protein</fullName>
    </recommendedName>
</protein>
<evidence type="ECO:0000256" key="2">
    <source>
        <dbReference type="SAM" id="Phobius"/>
    </source>
</evidence>
<organism evidence="4 5">
    <name type="scientific">Candidatus Kaiserbacteria bacterium RIFCSPHIGHO2_02_FULL_55_17</name>
    <dbReference type="NCBI Taxonomy" id="1798496"/>
    <lineage>
        <taxon>Bacteria</taxon>
        <taxon>Candidatus Kaiseribacteriota</taxon>
    </lineage>
</organism>
<comment type="caution">
    <text evidence="4">The sequence shown here is derived from an EMBL/GenBank/DDBJ whole genome shotgun (WGS) entry which is preliminary data.</text>
</comment>
<feature type="chain" id="PRO_5009523944" description="Gram-positive cocci surface proteins LPxTG domain-containing protein" evidence="3">
    <location>
        <begin position="23"/>
        <end position="113"/>
    </location>
</feature>
<sequence length="113" mass="11569">MRTFISILLFVGVVLVPTLSLAQTASPSVPPTGEVSGPPDVVPPTKAPEEVLPATPLPGQTSPDVLPEPVAAQAESAASSASSIVPIAIIGAIVVLIFGAGLIIRYRKRTNTY</sequence>
<dbReference type="EMBL" id="MFLJ01000014">
    <property type="protein sequence ID" value="OGG64698.1"/>
    <property type="molecule type" value="Genomic_DNA"/>
</dbReference>
<feature type="transmembrane region" description="Helical" evidence="2">
    <location>
        <begin position="84"/>
        <end position="104"/>
    </location>
</feature>
<evidence type="ECO:0000313" key="5">
    <source>
        <dbReference type="Proteomes" id="UP000177232"/>
    </source>
</evidence>